<evidence type="ECO:0000313" key="2">
    <source>
        <dbReference type="Proteomes" id="UP001500298"/>
    </source>
</evidence>
<dbReference type="PROSITE" id="PS51257">
    <property type="entry name" value="PROKAR_LIPOPROTEIN"/>
    <property type="match status" value="1"/>
</dbReference>
<sequence length="194" mass="21621">MKYINALLILLSAIGGVACIGEPEFALEPHIKFKSIARAAGGPSIDSVFITVEFEDGDGDLGLSNEDVGGLYAEYIVDEVTGDTIPNEFYYNYFIKVFKKGEDSIYQEVAFLDGQDFNGRYPLLNNSDRARPLQGELTYTLTLFVDNEQQVWNSPITEGDSLQFRVRIADRSLNLSNEITTEGIKVLSEEDVQE</sequence>
<organism evidence="1 2">
    <name type="scientific">Algivirga pacifica</name>
    <dbReference type="NCBI Taxonomy" id="1162670"/>
    <lineage>
        <taxon>Bacteria</taxon>
        <taxon>Pseudomonadati</taxon>
        <taxon>Bacteroidota</taxon>
        <taxon>Cytophagia</taxon>
        <taxon>Cytophagales</taxon>
        <taxon>Flammeovirgaceae</taxon>
        <taxon>Algivirga</taxon>
    </lineage>
</organism>
<reference evidence="2" key="1">
    <citation type="journal article" date="2019" name="Int. J. Syst. Evol. Microbiol.">
        <title>The Global Catalogue of Microorganisms (GCM) 10K type strain sequencing project: providing services to taxonomists for standard genome sequencing and annotation.</title>
        <authorList>
            <consortium name="The Broad Institute Genomics Platform"/>
            <consortium name="The Broad Institute Genome Sequencing Center for Infectious Disease"/>
            <person name="Wu L."/>
            <person name="Ma J."/>
        </authorList>
    </citation>
    <scope>NUCLEOTIDE SEQUENCE [LARGE SCALE GENOMIC DNA]</scope>
    <source>
        <strain evidence="2">JCM 18326</strain>
    </source>
</reference>
<accession>A0ABP9DJF4</accession>
<dbReference type="RefSeq" id="WP_345373926.1">
    <property type="nucleotide sequence ID" value="NZ_BAABJX010000053.1"/>
</dbReference>
<comment type="caution">
    <text evidence="1">The sequence shown here is derived from an EMBL/GenBank/DDBJ whole genome shotgun (WGS) entry which is preliminary data.</text>
</comment>
<gene>
    <name evidence="1" type="ORF">GCM10023331_33690</name>
</gene>
<dbReference type="EMBL" id="BAABJX010000053">
    <property type="protein sequence ID" value="GAA4846203.1"/>
    <property type="molecule type" value="Genomic_DNA"/>
</dbReference>
<keyword evidence="2" id="KW-1185">Reference proteome</keyword>
<dbReference type="Proteomes" id="UP001500298">
    <property type="component" value="Unassembled WGS sequence"/>
</dbReference>
<evidence type="ECO:0000313" key="1">
    <source>
        <dbReference type="EMBL" id="GAA4846203.1"/>
    </source>
</evidence>
<protein>
    <submittedName>
        <fullName evidence="1">Uncharacterized protein</fullName>
    </submittedName>
</protein>
<name>A0ABP9DJF4_9BACT</name>
<proteinExistence type="predicted"/>